<organism evidence="1 2">
    <name type="scientific">Kushneria indalinina DSM 14324</name>
    <dbReference type="NCBI Taxonomy" id="1122140"/>
    <lineage>
        <taxon>Bacteria</taxon>
        <taxon>Pseudomonadati</taxon>
        <taxon>Pseudomonadota</taxon>
        <taxon>Gammaproteobacteria</taxon>
        <taxon>Oceanospirillales</taxon>
        <taxon>Halomonadaceae</taxon>
        <taxon>Kushneria</taxon>
    </lineage>
</organism>
<evidence type="ECO:0000313" key="2">
    <source>
        <dbReference type="Proteomes" id="UP000256334"/>
    </source>
</evidence>
<dbReference type="Proteomes" id="UP000256334">
    <property type="component" value="Unassembled WGS sequence"/>
</dbReference>
<reference evidence="1 2" key="1">
    <citation type="submission" date="2018-07" db="EMBL/GenBank/DDBJ databases">
        <title>Genomic Encyclopedia of Type Strains, Phase IV (KMG-IV): sequencing the most valuable type-strain genomes for metagenomic binning, comparative biology and taxonomic classification.</title>
        <authorList>
            <person name="Goeker M."/>
        </authorList>
    </citation>
    <scope>NUCLEOTIDE SEQUENCE [LARGE SCALE GENOMIC DNA]</scope>
    <source>
        <strain evidence="1 2">DSM 14324</strain>
    </source>
</reference>
<gene>
    <name evidence="1" type="ORF">C8D72_3414</name>
</gene>
<accession>A0A3D9DRM8</accession>
<dbReference type="AlphaFoldDB" id="A0A3D9DRM8"/>
<dbReference type="EMBL" id="QRDJ01000012">
    <property type="protein sequence ID" value="REC93370.1"/>
    <property type="molecule type" value="Genomic_DNA"/>
</dbReference>
<evidence type="ECO:0000313" key="1">
    <source>
        <dbReference type="EMBL" id="REC93370.1"/>
    </source>
</evidence>
<sequence>MSPLRQRQIFSEAIQFAINDDEPSTFLRLWLEGDWLALEREWPNYVVPEELKRHEPVDG</sequence>
<protein>
    <submittedName>
        <fullName evidence="1">Uncharacterized protein</fullName>
    </submittedName>
</protein>
<proteinExistence type="predicted"/>
<keyword evidence="2" id="KW-1185">Reference proteome</keyword>
<dbReference type="RefSeq" id="WP_115855624.1">
    <property type="nucleotide sequence ID" value="NZ_QRDJ01000012.1"/>
</dbReference>
<comment type="caution">
    <text evidence="1">The sequence shown here is derived from an EMBL/GenBank/DDBJ whole genome shotgun (WGS) entry which is preliminary data.</text>
</comment>
<dbReference type="OrthoDB" id="9115426at2"/>
<name>A0A3D9DRM8_9GAMM</name>